<dbReference type="RefSeq" id="WP_148595594.1">
    <property type="nucleotide sequence ID" value="NZ_CP042997.1"/>
</dbReference>
<evidence type="ECO:0000313" key="4">
    <source>
        <dbReference type="EMBL" id="QEH35849.1"/>
    </source>
</evidence>
<protein>
    <recommendedName>
        <fullName evidence="3">DUF5658 domain-containing protein</fullName>
    </recommendedName>
</protein>
<feature type="domain" description="DUF5658" evidence="3">
    <location>
        <begin position="74"/>
        <end position="163"/>
    </location>
</feature>
<keyword evidence="2" id="KW-0472">Membrane</keyword>
<dbReference type="KEGG" id="agv:OJF2_44060"/>
<feature type="transmembrane region" description="Helical" evidence="2">
    <location>
        <begin position="110"/>
        <end position="129"/>
    </location>
</feature>
<dbReference type="Pfam" id="PF18902">
    <property type="entry name" value="DUF5658"/>
    <property type="match status" value="1"/>
</dbReference>
<sequence length="165" mass="18289">MTTTDRPESCGAGLEPGGIPARRAGEDRRARRTSPLDALRARGRRGRVRRASEREGAYFLDRFDATTLAMALSLLALTLIDGLLTIEVLDRSGEEINPVMRHFLGRGHGPFLVAKYCLTAAGLPVLVVYQNWPFWGTRFRVGYLLPIFVGLYVALVTYQLRLLGG</sequence>
<evidence type="ECO:0000313" key="5">
    <source>
        <dbReference type="Proteomes" id="UP000324233"/>
    </source>
</evidence>
<reference evidence="4 5" key="1">
    <citation type="submission" date="2019-08" db="EMBL/GenBank/DDBJ databases">
        <title>Deep-cultivation of Planctomycetes and their phenomic and genomic characterization uncovers novel biology.</title>
        <authorList>
            <person name="Wiegand S."/>
            <person name="Jogler M."/>
            <person name="Boedeker C."/>
            <person name="Pinto D."/>
            <person name="Vollmers J."/>
            <person name="Rivas-Marin E."/>
            <person name="Kohn T."/>
            <person name="Peeters S.H."/>
            <person name="Heuer A."/>
            <person name="Rast P."/>
            <person name="Oberbeckmann S."/>
            <person name="Bunk B."/>
            <person name="Jeske O."/>
            <person name="Meyerdierks A."/>
            <person name="Storesund J.E."/>
            <person name="Kallscheuer N."/>
            <person name="Luecker S."/>
            <person name="Lage O.M."/>
            <person name="Pohl T."/>
            <person name="Merkel B.J."/>
            <person name="Hornburger P."/>
            <person name="Mueller R.-W."/>
            <person name="Bruemmer F."/>
            <person name="Labrenz M."/>
            <person name="Spormann A.M."/>
            <person name="Op den Camp H."/>
            <person name="Overmann J."/>
            <person name="Amann R."/>
            <person name="Jetten M.S.M."/>
            <person name="Mascher T."/>
            <person name="Medema M.H."/>
            <person name="Devos D.P."/>
            <person name="Kaster A.-K."/>
            <person name="Ovreas L."/>
            <person name="Rohde M."/>
            <person name="Galperin M.Y."/>
            <person name="Jogler C."/>
        </authorList>
    </citation>
    <scope>NUCLEOTIDE SEQUENCE [LARGE SCALE GENOMIC DNA]</scope>
    <source>
        <strain evidence="4 5">OJF2</strain>
    </source>
</reference>
<accession>A0A5B9W6P9</accession>
<evidence type="ECO:0000259" key="3">
    <source>
        <dbReference type="Pfam" id="PF18902"/>
    </source>
</evidence>
<dbReference type="AlphaFoldDB" id="A0A5B9W6P9"/>
<dbReference type="OrthoDB" id="290368at2"/>
<organism evidence="4 5">
    <name type="scientific">Aquisphaera giovannonii</name>
    <dbReference type="NCBI Taxonomy" id="406548"/>
    <lineage>
        <taxon>Bacteria</taxon>
        <taxon>Pseudomonadati</taxon>
        <taxon>Planctomycetota</taxon>
        <taxon>Planctomycetia</taxon>
        <taxon>Isosphaerales</taxon>
        <taxon>Isosphaeraceae</taxon>
        <taxon>Aquisphaera</taxon>
    </lineage>
</organism>
<name>A0A5B9W6P9_9BACT</name>
<dbReference type="Proteomes" id="UP000324233">
    <property type="component" value="Chromosome"/>
</dbReference>
<dbReference type="InterPro" id="IPR043717">
    <property type="entry name" value="DUF5658"/>
</dbReference>
<gene>
    <name evidence="4" type="ORF">OJF2_44060</name>
</gene>
<evidence type="ECO:0000256" key="2">
    <source>
        <dbReference type="SAM" id="Phobius"/>
    </source>
</evidence>
<feature type="transmembrane region" description="Helical" evidence="2">
    <location>
        <begin position="141"/>
        <end position="160"/>
    </location>
</feature>
<dbReference type="EMBL" id="CP042997">
    <property type="protein sequence ID" value="QEH35849.1"/>
    <property type="molecule type" value="Genomic_DNA"/>
</dbReference>
<evidence type="ECO:0000256" key="1">
    <source>
        <dbReference type="SAM" id="MobiDB-lite"/>
    </source>
</evidence>
<keyword evidence="2" id="KW-1133">Transmembrane helix</keyword>
<proteinExistence type="predicted"/>
<keyword evidence="2" id="KW-0812">Transmembrane</keyword>
<keyword evidence="5" id="KW-1185">Reference proteome</keyword>
<feature type="region of interest" description="Disordered" evidence="1">
    <location>
        <begin position="1"/>
        <end position="33"/>
    </location>
</feature>
<feature type="transmembrane region" description="Helical" evidence="2">
    <location>
        <begin position="68"/>
        <end position="89"/>
    </location>
</feature>